<keyword evidence="3" id="KW-1185">Reference proteome</keyword>
<dbReference type="InterPro" id="IPR042099">
    <property type="entry name" value="ANL_N_sf"/>
</dbReference>
<reference evidence="2" key="1">
    <citation type="submission" date="2017-08" db="EMBL/GenBank/DDBJ databases">
        <authorList>
            <person name="Polle J.E."/>
            <person name="Barry K."/>
            <person name="Cushman J."/>
            <person name="Schmutz J."/>
            <person name="Tran D."/>
            <person name="Hathwaick L.T."/>
            <person name="Yim W.C."/>
            <person name="Jenkins J."/>
            <person name="Mckie-Krisberg Z.M."/>
            <person name="Prochnik S."/>
            <person name="Lindquist E."/>
            <person name="Dockter R.B."/>
            <person name="Adam C."/>
            <person name="Molina H."/>
            <person name="Bunkerborg J."/>
            <person name="Jin E."/>
            <person name="Buchheim M."/>
            <person name="Magnuson J."/>
        </authorList>
    </citation>
    <scope>NUCLEOTIDE SEQUENCE</scope>
    <source>
        <strain evidence="2">CCAP 19/18</strain>
    </source>
</reference>
<dbReference type="PANTHER" id="PTHR43813">
    <property type="entry name" value="ACYL-ACTIVATING ENZYME 16, CHLOROPLASTIC-RELATED"/>
    <property type="match status" value="1"/>
</dbReference>
<accession>A0ABQ7H1F2</accession>
<protein>
    <recommendedName>
        <fullName evidence="1">AMP-dependent synthetase/ligase domain-containing protein</fullName>
    </recommendedName>
</protein>
<dbReference type="Pfam" id="PF00501">
    <property type="entry name" value="AMP-binding"/>
    <property type="match status" value="1"/>
</dbReference>
<evidence type="ECO:0000313" key="3">
    <source>
        <dbReference type="Proteomes" id="UP000815325"/>
    </source>
</evidence>
<gene>
    <name evidence="2" type="ORF">DUNSADRAFT_15789</name>
</gene>
<dbReference type="SUPFAM" id="SSF56801">
    <property type="entry name" value="Acetyl-CoA synthetase-like"/>
    <property type="match status" value="1"/>
</dbReference>
<evidence type="ECO:0000259" key="1">
    <source>
        <dbReference type="Pfam" id="PF00501"/>
    </source>
</evidence>
<dbReference type="Gene3D" id="3.40.50.12780">
    <property type="entry name" value="N-terminal domain of ligase-like"/>
    <property type="match status" value="1"/>
</dbReference>
<name>A0ABQ7H1F2_DUNSA</name>
<organism evidence="2 3">
    <name type="scientific">Dunaliella salina</name>
    <name type="common">Green alga</name>
    <name type="synonym">Protococcus salinus</name>
    <dbReference type="NCBI Taxonomy" id="3046"/>
    <lineage>
        <taxon>Eukaryota</taxon>
        <taxon>Viridiplantae</taxon>
        <taxon>Chlorophyta</taxon>
        <taxon>core chlorophytes</taxon>
        <taxon>Chlorophyceae</taxon>
        <taxon>CS clade</taxon>
        <taxon>Chlamydomonadales</taxon>
        <taxon>Dunaliellaceae</taxon>
        <taxon>Dunaliella</taxon>
    </lineage>
</organism>
<dbReference type="Proteomes" id="UP000815325">
    <property type="component" value="Unassembled WGS sequence"/>
</dbReference>
<proteinExistence type="predicted"/>
<dbReference type="InterPro" id="IPR000873">
    <property type="entry name" value="AMP-dep_synth/lig_dom"/>
</dbReference>
<evidence type="ECO:0000313" key="2">
    <source>
        <dbReference type="EMBL" id="KAF5840694.1"/>
    </source>
</evidence>
<feature type="domain" description="AMP-dependent synthetase/ligase" evidence="1">
    <location>
        <begin position="5"/>
        <end position="64"/>
    </location>
</feature>
<dbReference type="InterPro" id="IPR052987">
    <property type="entry name" value="Chloroplast_AMP-bd_Enzymes"/>
</dbReference>
<sequence>MSKQPFTPAPCLPSEVATLVYTSGTTGQPTGVKLTHGNLAYQLNNLNHFLEVNPGEKLLSLLPPW</sequence>
<dbReference type="EMBL" id="MU069505">
    <property type="protein sequence ID" value="KAF5840694.1"/>
    <property type="molecule type" value="Genomic_DNA"/>
</dbReference>
<dbReference type="PANTHER" id="PTHR43813:SF1">
    <property type="entry name" value="ACYL-ACTIVATING ENZYME 16, CHLOROPLASTIC-RELATED"/>
    <property type="match status" value="1"/>
</dbReference>
<comment type="caution">
    <text evidence="2">The sequence shown here is derived from an EMBL/GenBank/DDBJ whole genome shotgun (WGS) entry which is preliminary data.</text>
</comment>